<keyword evidence="3" id="KW-1185">Reference proteome</keyword>
<accession>A0AAW1MSU9</accession>
<keyword evidence="1" id="KW-0472">Membrane</keyword>
<evidence type="ECO:0000256" key="1">
    <source>
        <dbReference type="SAM" id="Phobius"/>
    </source>
</evidence>
<dbReference type="AlphaFoldDB" id="A0AAW1MSU9"/>
<dbReference type="Proteomes" id="UP001443914">
    <property type="component" value="Unassembled WGS sequence"/>
</dbReference>
<protein>
    <submittedName>
        <fullName evidence="2">Uncharacterized protein</fullName>
    </submittedName>
</protein>
<sequence>MMQTSLHYYCTKKKSISYYVVLRTIFNIRAIKMKTSFNSPSIIKLSLIIIVLINQIMFTASSFPQDNDPYGWMLIKGEDGEWKVAASTRLTRRSLKADPPLAIFRPPSPEAAQSPHMFYPNY</sequence>
<reference evidence="2" key="1">
    <citation type="submission" date="2024-03" db="EMBL/GenBank/DDBJ databases">
        <title>WGS assembly of Saponaria officinalis var. Norfolk2.</title>
        <authorList>
            <person name="Jenkins J."/>
            <person name="Shu S."/>
            <person name="Grimwood J."/>
            <person name="Barry K."/>
            <person name="Goodstein D."/>
            <person name="Schmutz J."/>
            <person name="Leebens-Mack J."/>
            <person name="Osbourn A."/>
        </authorList>
    </citation>
    <scope>NUCLEOTIDE SEQUENCE [LARGE SCALE GENOMIC DNA]</scope>
    <source>
        <strain evidence="2">JIC</strain>
    </source>
</reference>
<dbReference type="EMBL" id="JBDFQZ010000002">
    <property type="protein sequence ID" value="KAK9747864.1"/>
    <property type="molecule type" value="Genomic_DNA"/>
</dbReference>
<evidence type="ECO:0000313" key="2">
    <source>
        <dbReference type="EMBL" id="KAK9747864.1"/>
    </source>
</evidence>
<comment type="caution">
    <text evidence="2">The sequence shown here is derived from an EMBL/GenBank/DDBJ whole genome shotgun (WGS) entry which is preliminary data.</text>
</comment>
<gene>
    <name evidence="2" type="ORF">RND81_02G019800</name>
</gene>
<proteinExistence type="predicted"/>
<keyword evidence="1" id="KW-1133">Transmembrane helix</keyword>
<feature type="transmembrane region" description="Helical" evidence="1">
    <location>
        <begin position="42"/>
        <end position="63"/>
    </location>
</feature>
<evidence type="ECO:0000313" key="3">
    <source>
        <dbReference type="Proteomes" id="UP001443914"/>
    </source>
</evidence>
<name>A0AAW1MSU9_SAPOF</name>
<keyword evidence="1" id="KW-0812">Transmembrane</keyword>
<organism evidence="2 3">
    <name type="scientific">Saponaria officinalis</name>
    <name type="common">Common soapwort</name>
    <name type="synonym">Lychnis saponaria</name>
    <dbReference type="NCBI Taxonomy" id="3572"/>
    <lineage>
        <taxon>Eukaryota</taxon>
        <taxon>Viridiplantae</taxon>
        <taxon>Streptophyta</taxon>
        <taxon>Embryophyta</taxon>
        <taxon>Tracheophyta</taxon>
        <taxon>Spermatophyta</taxon>
        <taxon>Magnoliopsida</taxon>
        <taxon>eudicotyledons</taxon>
        <taxon>Gunneridae</taxon>
        <taxon>Pentapetalae</taxon>
        <taxon>Caryophyllales</taxon>
        <taxon>Caryophyllaceae</taxon>
        <taxon>Caryophylleae</taxon>
        <taxon>Saponaria</taxon>
    </lineage>
</organism>